<comment type="subcellular location">
    <subcellularLocation>
        <location evidence="1">Cytoplasm</location>
    </subcellularLocation>
</comment>
<comment type="similarity">
    <text evidence="2">Belongs to the TsaE family.</text>
</comment>
<dbReference type="EMBL" id="SNYW01000007">
    <property type="protein sequence ID" value="TDQ83434.1"/>
    <property type="molecule type" value="Genomic_DNA"/>
</dbReference>
<evidence type="ECO:0000256" key="10">
    <source>
        <dbReference type="ARBA" id="ARBA00032441"/>
    </source>
</evidence>
<reference evidence="11 12" key="1">
    <citation type="submission" date="2019-03" db="EMBL/GenBank/DDBJ databases">
        <title>Genomic Encyclopedia of Type Strains, Phase III (KMG-III): the genomes of soil and plant-associated and newly described type strains.</title>
        <authorList>
            <person name="Whitman W."/>
        </authorList>
    </citation>
    <scope>NUCLEOTIDE SEQUENCE [LARGE SCALE GENOMIC DNA]</scope>
    <source>
        <strain evidence="11 12">CGMCC 1.7660</strain>
    </source>
</reference>
<comment type="caution">
    <text evidence="11">The sequence shown here is derived from an EMBL/GenBank/DDBJ whole genome shotgun (WGS) entry which is preliminary data.</text>
</comment>
<evidence type="ECO:0000256" key="2">
    <source>
        <dbReference type="ARBA" id="ARBA00007599"/>
    </source>
</evidence>
<evidence type="ECO:0000256" key="5">
    <source>
        <dbReference type="ARBA" id="ARBA00022694"/>
    </source>
</evidence>
<dbReference type="Pfam" id="PF02367">
    <property type="entry name" value="TsaE"/>
    <property type="match status" value="1"/>
</dbReference>
<evidence type="ECO:0000313" key="12">
    <source>
        <dbReference type="Proteomes" id="UP000295783"/>
    </source>
</evidence>
<name>A0A4R6WQD1_9PROT</name>
<protein>
    <recommendedName>
        <fullName evidence="3">tRNA threonylcarbamoyladenosine biosynthesis protein TsaE</fullName>
    </recommendedName>
    <alternativeName>
        <fullName evidence="10">t(6)A37 threonylcarbamoyladenosine biosynthesis protein TsaE</fullName>
    </alternativeName>
</protein>
<dbReference type="GO" id="GO:0005524">
    <property type="term" value="F:ATP binding"/>
    <property type="evidence" value="ECO:0007669"/>
    <property type="project" value="UniProtKB-KW"/>
</dbReference>
<evidence type="ECO:0000256" key="8">
    <source>
        <dbReference type="ARBA" id="ARBA00022840"/>
    </source>
</evidence>
<dbReference type="RefSeq" id="WP_407644229.1">
    <property type="nucleotide sequence ID" value="NZ_SNYW01000007.1"/>
</dbReference>
<organism evidence="11 12">
    <name type="scientific">Dongia mobilis</name>
    <dbReference type="NCBI Taxonomy" id="578943"/>
    <lineage>
        <taxon>Bacteria</taxon>
        <taxon>Pseudomonadati</taxon>
        <taxon>Pseudomonadota</taxon>
        <taxon>Alphaproteobacteria</taxon>
        <taxon>Rhodospirillales</taxon>
        <taxon>Dongiaceae</taxon>
        <taxon>Dongia</taxon>
    </lineage>
</organism>
<evidence type="ECO:0000256" key="3">
    <source>
        <dbReference type="ARBA" id="ARBA00019010"/>
    </source>
</evidence>
<dbReference type="InterPro" id="IPR003442">
    <property type="entry name" value="T6A_TsaE"/>
</dbReference>
<evidence type="ECO:0000256" key="7">
    <source>
        <dbReference type="ARBA" id="ARBA00022741"/>
    </source>
</evidence>
<keyword evidence="12" id="KW-1185">Reference proteome</keyword>
<keyword evidence="5" id="KW-0819">tRNA processing</keyword>
<dbReference type="GO" id="GO:0002949">
    <property type="term" value="P:tRNA threonylcarbamoyladenosine modification"/>
    <property type="evidence" value="ECO:0007669"/>
    <property type="project" value="InterPro"/>
</dbReference>
<dbReference type="SUPFAM" id="SSF52540">
    <property type="entry name" value="P-loop containing nucleoside triphosphate hydrolases"/>
    <property type="match status" value="1"/>
</dbReference>
<gene>
    <name evidence="11" type="ORF">A8950_1721</name>
</gene>
<keyword evidence="7" id="KW-0547">Nucleotide-binding</keyword>
<dbReference type="PANTHER" id="PTHR33540:SF2">
    <property type="entry name" value="TRNA THREONYLCARBAMOYLADENOSINE BIOSYNTHESIS PROTEIN TSAE"/>
    <property type="match status" value="1"/>
</dbReference>
<accession>A0A4R6WQD1</accession>
<keyword evidence="9" id="KW-0460">Magnesium</keyword>
<evidence type="ECO:0000256" key="9">
    <source>
        <dbReference type="ARBA" id="ARBA00022842"/>
    </source>
</evidence>
<keyword evidence="4" id="KW-0963">Cytoplasm</keyword>
<dbReference type="NCBIfam" id="TIGR00150">
    <property type="entry name" value="T6A_YjeE"/>
    <property type="match status" value="1"/>
</dbReference>
<dbReference type="PANTHER" id="PTHR33540">
    <property type="entry name" value="TRNA THREONYLCARBAMOYLADENOSINE BIOSYNTHESIS PROTEIN TSAE"/>
    <property type="match status" value="1"/>
</dbReference>
<evidence type="ECO:0000256" key="6">
    <source>
        <dbReference type="ARBA" id="ARBA00022723"/>
    </source>
</evidence>
<dbReference type="AlphaFoldDB" id="A0A4R6WQD1"/>
<dbReference type="Proteomes" id="UP000295783">
    <property type="component" value="Unassembled WGS sequence"/>
</dbReference>
<evidence type="ECO:0000256" key="1">
    <source>
        <dbReference type="ARBA" id="ARBA00004496"/>
    </source>
</evidence>
<dbReference type="GO" id="GO:0046872">
    <property type="term" value="F:metal ion binding"/>
    <property type="evidence" value="ECO:0007669"/>
    <property type="project" value="UniProtKB-KW"/>
</dbReference>
<proteinExistence type="inferred from homology"/>
<keyword evidence="6" id="KW-0479">Metal-binding</keyword>
<keyword evidence="8" id="KW-0067">ATP-binding</keyword>
<sequence length="159" mass="17088">MITLADEAATRRAAALLAQLVRTGDVIALHGDLGAGKTTFARGFIAALAPAEEAVPSPTFTLVQTYPSARGEIWHFDLYRLKRADEAWELGIEEAFAAGISLIEWPERLGSLLPSNRLDVTLAPGVGPESRRLLLAGAGDWRERLAGIEQAWATAARQA</sequence>
<evidence type="ECO:0000313" key="11">
    <source>
        <dbReference type="EMBL" id="TDQ83434.1"/>
    </source>
</evidence>
<dbReference type="Gene3D" id="3.40.50.300">
    <property type="entry name" value="P-loop containing nucleotide triphosphate hydrolases"/>
    <property type="match status" value="1"/>
</dbReference>
<dbReference type="GO" id="GO:0005737">
    <property type="term" value="C:cytoplasm"/>
    <property type="evidence" value="ECO:0007669"/>
    <property type="project" value="UniProtKB-SubCell"/>
</dbReference>
<evidence type="ECO:0000256" key="4">
    <source>
        <dbReference type="ARBA" id="ARBA00022490"/>
    </source>
</evidence>
<dbReference type="InterPro" id="IPR027417">
    <property type="entry name" value="P-loop_NTPase"/>
</dbReference>